<organism evidence="2 3">
    <name type="scientific">Amazonocrinis nigriterrae CENA67</name>
    <dbReference type="NCBI Taxonomy" id="2794033"/>
    <lineage>
        <taxon>Bacteria</taxon>
        <taxon>Bacillati</taxon>
        <taxon>Cyanobacteriota</taxon>
        <taxon>Cyanophyceae</taxon>
        <taxon>Nostocales</taxon>
        <taxon>Nostocaceae</taxon>
        <taxon>Amazonocrinis</taxon>
        <taxon>Amazonocrinis nigriterrae</taxon>
    </lineage>
</organism>
<keyword evidence="1" id="KW-0732">Signal</keyword>
<evidence type="ECO:0000256" key="1">
    <source>
        <dbReference type="SAM" id="SignalP"/>
    </source>
</evidence>
<name>A0A8J7HT71_9NOST</name>
<evidence type="ECO:0000313" key="2">
    <source>
        <dbReference type="EMBL" id="MBH8565528.1"/>
    </source>
</evidence>
<evidence type="ECO:0000313" key="3">
    <source>
        <dbReference type="Proteomes" id="UP000632766"/>
    </source>
</evidence>
<protein>
    <submittedName>
        <fullName evidence="2">Uncharacterized protein</fullName>
    </submittedName>
</protein>
<comment type="caution">
    <text evidence="2">The sequence shown here is derived from an EMBL/GenBank/DDBJ whole genome shotgun (WGS) entry which is preliminary data.</text>
</comment>
<feature type="chain" id="PRO_5035293700" evidence="1">
    <location>
        <begin position="24"/>
        <end position="151"/>
    </location>
</feature>
<dbReference type="EMBL" id="JAECZC010000062">
    <property type="protein sequence ID" value="MBH8565528.1"/>
    <property type="molecule type" value="Genomic_DNA"/>
</dbReference>
<gene>
    <name evidence="2" type="ORF">I8748_25695</name>
</gene>
<proteinExistence type="predicted"/>
<keyword evidence="3" id="KW-1185">Reference proteome</keyword>
<dbReference type="RefSeq" id="WP_198127317.1">
    <property type="nucleotide sequence ID" value="NZ_JAECZC010000062.1"/>
</dbReference>
<reference evidence="2 3" key="1">
    <citation type="journal article" date="2021" name="Int. J. Syst. Evol. Microbiol.">
        <title>Amazonocrinis nigriterrae gen. nov., sp. nov., Atlanticothrix silvestris gen. nov., sp. nov. and Dendronalium phyllosphericum gen. nov., sp. nov., nostocacean cyanobacteria from Brazilian environments.</title>
        <authorList>
            <person name="Alvarenga D.O."/>
            <person name="Andreote A.P.D."/>
            <person name="Branco L.H.Z."/>
            <person name="Delbaje E."/>
            <person name="Cruz R.B."/>
            <person name="Varani A.M."/>
            <person name="Fiore M.F."/>
        </authorList>
    </citation>
    <scope>NUCLEOTIDE SEQUENCE [LARGE SCALE GENOMIC DNA]</scope>
    <source>
        <strain evidence="2 3">CENA67</strain>
    </source>
</reference>
<dbReference type="AlphaFoldDB" id="A0A8J7HT71"/>
<accession>A0A8J7HT71</accession>
<sequence length="151" mass="19232">MFWKLVISILLLPSCLGFEIATASEKNSLQTLPTPENYLDLRVVQTKANQDEVNYFVNSVEEDWQADTEKLKDRKHRHHYRRHRRYYRYRRQYHQRYRNYNRHQRYYPENIYYRRRYHNRYNNYYQGVSDPLYCHYLRHYDYRHSNYRRGC</sequence>
<feature type="signal peptide" evidence="1">
    <location>
        <begin position="1"/>
        <end position="23"/>
    </location>
</feature>
<dbReference type="Proteomes" id="UP000632766">
    <property type="component" value="Unassembled WGS sequence"/>
</dbReference>